<reference evidence="2 3" key="1">
    <citation type="journal article" date="2019" name="Sci. Rep.">
        <title>Orb-weaving spider Araneus ventricosus genome elucidates the spidroin gene catalogue.</title>
        <authorList>
            <person name="Kono N."/>
            <person name="Nakamura H."/>
            <person name="Ohtoshi R."/>
            <person name="Moran D.A.P."/>
            <person name="Shinohara A."/>
            <person name="Yoshida Y."/>
            <person name="Fujiwara M."/>
            <person name="Mori M."/>
            <person name="Tomita M."/>
            <person name="Arakawa K."/>
        </authorList>
    </citation>
    <scope>NUCLEOTIDE SEQUENCE [LARGE SCALE GENOMIC DNA]</scope>
</reference>
<feature type="domain" description="DUF5641" evidence="1">
    <location>
        <begin position="30"/>
        <end position="115"/>
    </location>
</feature>
<evidence type="ECO:0000313" key="3">
    <source>
        <dbReference type="Proteomes" id="UP000499080"/>
    </source>
</evidence>
<gene>
    <name evidence="2" type="ORF">AVEN_71402_1</name>
</gene>
<comment type="caution">
    <text evidence="2">The sequence shown here is derived from an EMBL/GenBank/DDBJ whole genome shotgun (WGS) entry which is preliminary data.</text>
</comment>
<dbReference type="OrthoDB" id="6428719at2759"/>
<dbReference type="AlphaFoldDB" id="A0A4Y2BJ51"/>
<dbReference type="PANTHER" id="PTHR47331">
    <property type="entry name" value="PHD-TYPE DOMAIN-CONTAINING PROTEIN"/>
    <property type="match status" value="1"/>
</dbReference>
<dbReference type="InterPro" id="IPR040676">
    <property type="entry name" value="DUF5641"/>
</dbReference>
<accession>A0A4Y2BJ51</accession>
<evidence type="ECO:0000313" key="2">
    <source>
        <dbReference type="EMBL" id="GBL91767.1"/>
    </source>
</evidence>
<keyword evidence="3" id="KW-1185">Reference proteome</keyword>
<dbReference type="PANTHER" id="PTHR47331:SF2">
    <property type="match status" value="1"/>
</dbReference>
<proteinExistence type="predicted"/>
<organism evidence="2 3">
    <name type="scientific">Araneus ventricosus</name>
    <name type="common">Orbweaver spider</name>
    <name type="synonym">Epeira ventricosa</name>
    <dbReference type="NCBI Taxonomy" id="182803"/>
    <lineage>
        <taxon>Eukaryota</taxon>
        <taxon>Metazoa</taxon>
        <taxon>Ecdysozoa</taxon>
        <taxon>Arthropoda</taxon>
        <taxon>Chelicerata</taxon>
        <taxon>Arachnida</taxon>
        <taxon>Araneae</taxon>
        <taxon>Araneomorphae</taxon>
        <taxon>Entelegynae</taxon>
        <taxon>Araneoidea</taxon>
        <taxon>Araneidae</taxon>
        <taxon>Araneus</taxon>
    </lineage>
</organism>
<sequence length="159" mass="18879">MFLLEKSQSRVSHIDKIVAKHYRQRVRYRMKLLEELRGRFRKEYLGQLIWNLSREHRSIKVGDMVFLVDDYKRRLNWPLTRIVELLPGRDGNARTVKLRTENRVFLRPIQRVYPLELQNNKLLDFVFQVQRVAESVADTRDASQPIAGIKRVAGALVDH</sequence>
<dbReference type="Proteomes" id="UP000499080">
    <property type="component" value="Unassembled WGS sequence"/>
</dbReference>
<dbReference type="EMBL" id="BGPR01000081">
    <property type="protein sequence ID" value="GBL91767.1"/>
    <property type="molecule type" value="Genomic_DNA"/>
</dbReference>
<dbReference type="Pfam" id="PF18701">
    <property type="entry name" value="DUF5641"/>
    <property type="match status" value="1"/>
</dbReference>
<evidence type="ECO:0000259" key="1">
    <source>
        <dbReference type="Pfam" id="PF18701"/>
    </source>
</evidence>
<name>A0A4Y2BJ51_ARAVE</name>
<protein>
    <recommendedName>
        <fullName evidence="1">DUF5641 domain-containing protein</fullName>
    </recommendedName>
</protein>